<organism evidence="5 6">
    <name type="scientific">Spirosoma validum</name>
    <dbReference type="NCBI Taxonomy" id="2771355"/>
    <lineage>
        <taxon>Bacteria</taxon>
        <taxon>Pseudomonadati</taxon>
        <taxon>Bacteroidota</taxon>
        <taxon>Cytophagia</taxon>
        <taxon>Cytophagales</taxon>
        <taxon>Cytophagaceae</taxon>
        <taxon>Spirosoma</taxon>
    </lineage>
</organism>
<dbReference type="InterPro" id="IPR036390">
    <property type="entry name" value="WH_DNA-bd_sf"/>
</dbReference>
<feature type="domain" description="HTH marR-type" evidence="4">
    <location>
        <begin position="1"/>
        <end position="153"/>
    </location>
</feature>
<keyword evidence="2" id="KW-0238">DNA-binding</keyword>
<evidence type="ECO:0000256" key="2">
    <source>
        <dbReference type="ARBA" id="ARBA00023125"/>
    </source>
</evidence>
<evidence type="ECO:0000313" key="6">
    <source>
        <dbReference type="Proteomes" id="UP000653797"/>
    </source>
</evidence>
<dbReference type="PROSITE" id="PS50995">
    <property type="entry name" value="HTH_MARR_2"/>
    <property type="match status" value="1"/>
</dbReference>
<dbReference type="RefSeq" id="WP_191038065.1">
    <property type="nucleotide sequence ID" value="NZ_JACXAA010000002.1"/>
</dbReference>
<dbReference type="Gene3D" id="1.10.10.10">
    <property type="entry name" value="Winged helix-like DNA-binding domain superfamily/Winged helix DNA-binding domain"/>
    <property type="match status" value="1"/>
</dbReference>
<accession>A0A927GC59</accession>
<reference evidence="5" key="1">
    <citation type="submission" date="2020-09" db="EMBL/GenBank/DDBJ databases">
        <authorList>
            <person name="Kim M.K."/>
        </authorList>
    </citation>
    <scope>NUCLEOTIDE SEQUENCE</scope>
    <source>
        <strain evidence="5">BT704</strain>
    </source>
</reference>
<evidence type="ECO:0000259" key="4">
    <source>
        <dbReference type="PROSITE" id="PS50995"/>
    </source>
</evidence>
<sequence length="161" mass="18270">MKAMDNPFSVERAEDSPGFLLWQVTNLWQREIKKALEPFGLTHSQYVLLASIHWLTLNQQEVTQIILSAHTKIDPMTTSTVLRTLQARSLLQRHEHSTDTRAKTVALTDAGKVVIKEAIKIVEQFDANFFNILGTATSDFNQKLIALLRQPDAITERTKVD</sequence>
<comment type="caution">
    <text evidence="5">The sequence shown here is derived from an EMBL/GenBank/DDBJ whole genome shotgun (WGS) entry which is preliminary data.</text>
</comment>
<keyword evidence="6" id="KW-1185">Reference proteome</keyword>
<evidence type="ECO:0000256" key="1">
    <source>
        <dbReference type="ARBA" id="ARBA00023015"/>
    </source>
</evidence>
<dbReference type="SMART" id="SM00347">
    <property type="entry name" value="HTH_MARR"/>
    <property type="match status" value="1"/>
</dbReference>
<proteinExistence type="predicted"/>
<keyword evidence="1" id="KW-0805">Transcription regulation</keyword>
<dbReference type="Proteomes" id="UP000653797">
    <property type="component" value="Unassembled WGS sequence"/>
</dbReference>
<dbReference type="PANTHER" id="PTHR33164">
    <property type="entry name" value="TRANSCRIPTIONAL REGULATOR, MARR FAMILY"/>
    <property type="match status" value="1"/>
</dbReference>
<keyword evidence="3" id="KW-0804">Transcription</keyword>
<dbReference type="GO" id="GO:0003700">
    <property type="term" value="F:DNA-binding transcription factor activity"/>
    <property type="evidence" value="ECO:0007669"/>
    <property type="project" value="InterPro"/>
</dbReference>
<dbReference type="InterPro" id="IPR036388">
    <property type="entry name" value="WH-like_DNA-bd_sf"/>
</dbReference>
<evidence type="ECO:0000256" key="3">
    <source>
        <dbReference type="ARBA" id="ARBA00023163"/>
    </source>
</evidence>
<dbReference type="PANTHER" id="PTHR33164:SF64">
    <property type="entry name" value="TRANSCRIPTIONAL REGULATOR SLYA"/>
    <property type="match status" value="1"/>
</dbReference>
<dbReference type="Pfam" id="PF01047">
    <property type="entry name" value="MarR"/>
    <property type="match status" value="1"/>
</dbReference>
<evidence type="ECO:0000313" key="5">
    <source>
        <dbReference type="EMBL" id="MBD2752422.1"/>
    </source>
</evidence>
<dbReference type="SUPFAM" id="SSF46785">
    <property type="entry name" value="Winged helix' DNA-binding domain"/>
    <property type="match status" value="1"/>
</dbReference>
<protein>
    <submittedName>
        <fullName evidence="5">MarR family transcriptional regulator</fullName>
    </submittedName>
</protein>
<dbReference type="EMBL" id="JACXAA010000002">
    <property type="protein sequence ID" value="MBD2752422.1"/>
    <property type="molecule type" value="Genomic_DNA"/>
</dbReference>
<dbReference type="GO" id="GO:0006950">
    <property type="term" value="P:response to stress"/>
    <property type="evidence" value="ECO:0007669"/>
    <property type="project" value="TreeGrafter"/>
</dbReference>
<dbReference type="GO" id="GO:0003677">
    <property type="term" value="F:DNA binding"/>
    <property type="evidence" value="ECO:0007669"/>
    <property type="project" value="UniProtKB-KW"/>
</dbReference>
<dbReference type="InterPro" id="IPR039422">
    <property type="entry name" value="MarR/SlyA-like"/>
</dbReference>
<name>A0A927GC59_9BACT</name>
<dbReference type="InterPro" id="IPR000835">
    <property type="entry name" value="HTH_MarR-typ"/>
</dbReference>
<gene>
    <name evidence="5" type="ORF">IC230_05945</name>
</gene>
<dbReference type="AlphaFoldDB" id="A0A927GC59"/>